<name>A0ACB7VSK4_DIOAL</name>
<organism evidence="1 2">
    <name type="scientific">Dioscorea alata</name>
    <name type="common">Purple yam</name>
    <dbReference type="NCBI Taxonomy" id="55571"/>
    <lineage>
        <taxon>Eukaryota</taxon>
        <taxon>Viridiplantae</taxon>
        <taxon>Streptophyta</taxon>
        <taxon>Embryophyta</taxon>
        <taxon>Tracheophyta</taxon>
        <taxon>Spermatophyta</taxon>
        <taxon>Magnoliopsida</taxon>
        <taxon>Liliopsida</taxon>
        <taxon>Dioscoreales</taxon>
        <taxon>Dioscoreaceae</taxon>
        <taxon>Dioscorea</taxon>
    </lineage>
</organism>
<dbReference type="Proteomes" id="UP000827976">
    <property type="component" value="Chromosome 7"/>
</dbReference>
<proteinExistence type="predicted"/>
<evidence type="ECO:0000313" key="1">
    <source>
        <dbReference type="EMBL" id="KAH7677399.1"/>
    </source>
</evidence>
<keyword evidence="2" id="KW-1185">Reference proteome</keyword>
<dbReference type="EMBL" id="CM037017">
    <property type="protein sequence ID" value="KAH7677399.1"/>
    <property type="molecule type" value="Genomic_DNA"/>
</dbReference>
<evidence type="ECO:0000313" key="2">
    <source>
        <dbReference type="Proteomes" id="UP000827976"/>
    </source>
</evidence>
<protein>
    <submittedName>
        <fullName evidence="1">Uncharacterized protein</fullName>
    </submittedName>
</protein>
<comment type="caution">
    <text evidence="1">The sequence shown here is derived from an EMBL/GenBank/DDBJ whole genome shotgun (WGS) entry which is preliminary data.</text>
</comment>
<accession>A0ACB7VSK4</accession>
<sequence>MYLKTFLAIKECFARRILRIARPPSGLDLEDRIINGIHRKIISG</sequence>
<gene>
    <name evidence="1" type="ORF">IHE45_07G081800</name>
</gene>
<reference evidence="2" key="1">
    <citation type="journal article" date="2022" name="Nat. Commun.">
        <title>Chromosome evolution and the genetic basis of agronomically important traits in greater yam.</title>
        <authorList>
            <person name="Bredeson J.V."/>
            <person name="Lyons J.B."/>
            <person name="Oniyinde I.O."/>
            <person name="Okereke N.R."/>
            <person name="Kolade O."/>
            <person name="Nnabue I."/>
            <person name="Nwadili C.O."/>
            <person name="Hribova E."/>
            <person name="Parker M."/>
            <person name="Nwogha J."/>
            <person name="Shu S."/>
            <person name="Carlson J."/>
            <person name="Kariba R."/>
            <person name="Muthemba S."/>
            <person name="Knop K."/>
            <person name="Barton G.J."/>
            <person name="Sherwood A.V."/>
            <person name="Lopez-Montes A."/>
            <person name="Asiedu R."/>
            <person name="Jamnadass R."/>
            <person name="Muchugi A."/>
            <person name="Goodstein D."/>
            <person name="Egesi C.N."/>
            <person name="Featherston J."/>
            <person name="Asfaw A."/>
            <person name="Simpson G.G."/>
            <person name="Dolezel J."/>
            <person name="Hendre P.S."/>
            <person name="Van Deynze A."/>
            <person name="Kumar P.L."/>
            <person name="Obidiegwu J.E."/>
            <person name="Bhattacharjee R."/>
            <person name="Rokhsar D.S."/>
        </authorList>
    </citation>
    <scope>NUCLEOTIDE SEQUENCE [LARGE SCALE GENOMIC DNA]</scope>
    <source>
        <strain evidence="2">cv. TDa95/00328</strain>
    </source>
</reference>